<keyword evidence="2" id="KW-0547">Nucleotide-binding</keyword>
<dbReference type="InterPro" id="IPR051782">
    <property type="entry name" value="ABC_Transporter_VariousFunc"/>
</dbReference>
<name>A0A0K1NKY1_9BACT</name>
<dbReference type="EMBL" id="CP072369">
    <property type="protein sequence ID" value="QUB85352.1"/>
    <property type="molecule type" value="Genomic_DNA"/>
</dbReference>
<keyword evidence="8" id="KW-1185">Reference proteome</keyword>
<protein>
    <submittedName>
        <fullName evidence="5 6">ATP-binding protein</fullName>
    </submittedName>
</protein>
<dbReference type="STRING" id="1236517.ADJ77_07635"/>
<proteinExistence type="predicted"/>
<organism evidence="5 7">
    <name type="scientific">Prevotella fusca JCM 17724</name>
    <dbReference type="NCBI Taxonomy" id="1236517"/>
    <lineage>
        <taxon>Bacteria</taxon>
        <taxon>Pseudomonadati</taxon>
        <taxon>Bacteroidota</taxon>
        <taxon>Bacteroidia</taxon>
        <taxon>Bacteroidales</taxon>
        <taxon>Prevotellaceae</taxon>
        <taxon>Prevotella</taxon>
    </lineage>
</organism>
<evidence type="ECO:0000256" key="2">
    <source>
        <dbReference type="ARBA" id="ARBA00022741"/>
    </source>
</evidence>
<dbReference type="InterPro" id="IPR017871">
    <property type="entry name" value="ABC_transporter-like_CS"/>
</dbReference>
<dbReference type="Pfam" id="PF00005">
    <property type="entry name" value="ABC_tran"/>
    <property type="match status" value="1"/>
</dbReference>
<dbReference type="PANTHER" id="PTHR42939:SF1">
    <property type="entry name" value="ABC TRANSPORTER ATP-BINDING PROTEIN ALBC-RELATED"/>
    <property type="match status" value="1"/>
</dbReference>
<evidence type="ECO:0000313" key="8">
    <source>
        <dbReference type="Proteomes" id="UP000682005"/>
    </source>
</evidence>
<evidence type="ECO:0000256" key="1">
    <source>
        <dbReference type="ARBA" id="ARBA00022448"/>
    </source>
</evidence>
<dbReference type="GO" id="GO:0016887">
    <property type="term" value="F:ATP hydrolysis activity"/>
    <property type="evidence" value="ECO:0007669"/>
    <property type="project" value="InterPro"/>
</dbReference>
<evidence type="ECO:0000313" key="7">
    <source>
        <dbReference type="Proteomes" id="UP000060345"/>
    </source>
</evidence>
<dbReference type="GO" id="GO:0005524">
    <property type="term" value="F:ATP binding"/>
    <property type="evidence" value="ECO:0007669"/>
    <property type="project" value="UniProtKB-KW"/>
</dbReference>
<dbReference type="AlphaFoldDB" id="A0A0K1NKY1"/>
<dbReference type="PROSITE" id="PS00211">
    <property type="entry name" value="ABC_TRANSPORTER_1"/>
    <property type="match status" value="1"/>
</dbReference>
<dbReference type="InterPro" id="IPR003593">
    <property type="entry name" value="AAA+_ATPase"/>
</dbReference>
<evidence type="ECO:0000313" key="5">
    <source>
        <dbReference type="EMBL" id="AKU69744.1"/>
    </source>
</evidence>
<dbReference type="CDD" id="cd03230">
    <property type="entry name" value="ABC_DR_subfamily_A"/>
    <property type="match status" value="1"/>
</dbReference>
<dbReference type="Proteomes" id="UP000682005">
    <property type="component" value="Chromosome 2"/>
</dbReference>
<keyword evidence="3 5" id="KW-0067">ATP-binding</keyword>
<sequence>MVAISVNNLIKKFGDKAAVSIPEFYFPSNELIGLVGNNGAGKTTLFRLILNLIKADNGVINFCLADGDSSLHGEKVKDRETLVSNLEESWKSYIAAYLDESFLIDFLTPKEFFTFIAKVNNIVEQEMEELLNDFHTFLGDDILDNRKYIRELSAGNKQKVGIAATLLSCPKFVILDEPFNFLDPSSQNQLKKLLTAYKEQHQASILISSHNLHHTIDISDRIVLMENGSIIKNIAEVTEESIKALENYFLL</sequence>
<dbReference type="RefSeq" id="WP_025077372.1">
    <property type="nucleotide sequence ID" value="NZ_BAKO01000001.1"/>
</dbReference>
<evidence type="ECO:0000256" key="3">
    <source>
        <dbReference type="ARBA" id="ARBA00022840"/>
    </source>
</evidence>
<accession>A0A0K1NKY1</accession>
<keyword evidence="1" id="KW-0813">Transport</keyword>
<dbReference type="OrthoDB" id="9801987at2"/>
<dbReference type="PROSITE" id="PS50893">
    <property type="entry name" value="ABC_TRANSPORTER_2"/>
    <property type="match status" value="1"/>
</dbReference>
<dbReference type="InterPro" id="IPR027417">
    <property type="entry name" value="P-loop_NTPase"/>
</dbReference>
<evidence type="ECO:0000259" key="4">
    <source>
        <dbReference type="PROSITE" id="PS50893"/>
    </source>
</evidence>
<dbReference type="InterPro" id="IPR003439">
    <property type="entry name" value="ABC_transporter-like_ATP-bd"/>
</dbReference>
<dbReference type="SUPFAM" id="SSF52540">
    <property type="entry name" value="P-loop containing nucleoside triphosphate hydrolases"/>
    <property type="match status" value="1"/>
</dbReference>
<feature type="domain" description="ABC transporter" evidence="4">
    <location>
        <begin position="4"/>
        <end position="250"/>
    </location>
</feature>
<dbReference type="Gene3D" id="3.40.50.300">
    <property type="entry name" value="P-loop containing nucleotide triphosphate hydrolases"/>
    <property type="match status" value="1"/>
</dbReference>
<dbReference type="KEGG" id="pfus:ADJ77_07635"/>
<dbReference type="PANTHER" id="PTHR42939">
    <property type="entry name" value="ABC TRANSPORTER ATP-BINDING PROTEIN ALBC-RELATED"/>
    <property type="match status" value="1"/>
</dbReference>
<dbReference type="SMART" id="SM00382">
    <property type="entry name" value="AAA"/>
    <property type="match status" value="1"/>
</dbReference>
<dbReference type="eggNOG" id="COG1131">
    <property type="taxonomic scope" value="Bacteria"/>
</dbReference>
<reference evidence="5 7" key="1">
    <citation type="submission" date="2015-07" db="EMBL/GenBank/DDBJ databases">
        <authorList>
            <person name="Noorani M."/>
        </authorList>
    </citation>
    <scope>NUCLEOTIDE SEQUENCE [LARGE SCALE GENOMIC DNA]</scope>
    <source>
        <strain evidence="5 7">W1435</strain>
    </source>
</reference>
<dbReference type="Proteomes" id="UP000060345">
    <property type="component" value="Chromosome 2"/>
</dbReference>
<reference evidence="6 8" key="2">
    <citation type="submission" date="2021-03" db="EMBL/GenBank/DDBJ databases">
        <title>Human Oral Microbial Genomes.</title>
        <authorList>
            <person name="Johnston C.D."/>
            <person name="Chen T."/>
            <person name="Dewhirst F.E."/>
        </authorList>
    </citation>
    <scope>NUCLEOTIDE SEQUENCE [LARGE SCALE GENOMIC DNA]</scope>
    <source>
        <strain evidence="6 8">W1435</strain>
    </source>
</reference>
<gene>
    <name evidence="5" type="ORF">ADJ77_07635</name>
    <name evidence="6" type="ORF">J5A51_03495</name>
</gene>
<evidence type="ECO:0000313" key="6">
    <source>
        <dbReference type="EMBL" id="QUB85352.1"/>
    </source>
</evidence>
<dbReference type="EMBL" id="CP012075">
    <property type="protein sequence ID" value="AKU69744.1"/>
    <property type="molecule type" value="Genomic_DNA"/>
</dbReference>